<accession>A0A8H4P969</accession>
<dbReference type="InterPro" id="IPR036291">
    <property type="entry name" value="NAD(P)-bd_dom_sf"/>
</dbReference>
<dbReference type="GO" id="GO:0016491">
    <property type="term" value="F:oxidoreductase activity"/>
    <property type="evidence" value="ECO:0007669"/>
    <property type="project" value="UniProtKB-KW"/>
</dbReference>
<evidence type="ECO:0000259" key="3">
    <source>
        <dbReference type="Pfam" id="PF05368"/>
    </source>
</evidence>
<feature type="domain" description="NmrA-like" evidence="3">
    <location>
        <begin position="6"/>
        <end position="226"/>
    </location>
</feature>
<dbReference type="SUPFAM" id="SSF51735">
    <property type="entry name" value="NAD(P)-binding Rossmann-fold domains"/>
    <property type="match status" value="1"/>
</dbReference>
<dbReference type="EMBL" id="JAADYS010001600">
    <property type="protein sequence ID" value="KAF4462048.1"/>
    <property type="molecule type" value="Genomic_DNA"/>
</dbReference>
<evidence type="ECO:0000313" key="4">
    <source>
        <dbReference type="EMBL" id="KAF4462048.1"/>
    </source>
</evidence>
<dbReference type="PANTHER" id="PTHR47706:SF1">
    <property type="entry name" value="CIPA-LIKE, PUTATIVE (AFU_ORTHOLOGUE AFUA_1G12460)-RELATED"/>
    <property type="match status" value="1"/>
</dbReference>
<keyword evidence="1" id="KW-0521">NADP</keyword>
<organism evidence="4 5">
    <name type="scientific">Fusarium albosuccineum</name>
    <dbReference type="NCBI Taxonomy" id="1237068"/>
    <lineage>
        <taxon>Eukaryota</taxon>
        <taxon>Fungi</taxon>
        <taxon>Dikarya</taxon>
        <taxon>Ascomycota</taxon>
        <taxon>Pezizomycotina</taxon>
        <taxon>Sordariomycetes</taxon>
        <taxon>Hypocreomycetidae</taxon>
        <taxon>Hypocreales</taxon>
        <taxon>Nectriaceae</taxon>
        <taxon>Fusarium</taxon>
        <taxon>Fusarium decemcellulare species complex</taxon>
    </lineage>
</organism>
<evidence type="ECO:0000313" key="5">
    <source>
        <dbReference type="Proteomes" id="UP000554235"/>
    </source>
</evidence>
<evidence type="ECO:0000256" key="1">
    <source>
        <dbReference type="ARBA" id="ARBA00022857"/>
    </source>
</evidence>
<keyword evidence="5" id="KW-1185">Reference proteome</keyword>
<dbReference type="Proteomes" id="UP000554235">
    <property type="component" value="Unassembled WGS sequence"/>
</dbReference>
<dbReference type="InterPro" id="IPR051609">
    <property type="entry name" value="NmrA/Isoflavone_reductase-like"/>
</dbReference>
<keyword evidence="2" id="KW-0560">Oxidoreductase</keyword>
<reference evidence="4 5" key="1">
    <citation type="submission" date="2020-01" db="EMBL/GenBank/DDBJ databases">
        <title>Identification and distribution of gene clusters putatively required for synthesis of sphingolipid metabolism inhibitors in phylogenetically diverse species of the filamentous fungus Fusarium.</title>
        <authorList>
            <person name="Kim H.-S."/>
            <person name="Busman M."/>
            <person name="Brown D.W."/>
            <person name="Divon H."/>
            <person name="Uhlig S."/>
            <person name="Proctor R.H."/>
        </authorList>
    </citation>
    <scope>NUCLEOTIDE SEQUENCE [LARGE SCALE GENOMIC DNA]</scope>
    <source>
        <strain evidence="4 5">NRRL 20459</strain>
    </source>
</reference>
<comment type="caution">
    <text evidence="4">The sequence shown here is derived from an EMBL/GenBank/DDBJ whole genome shotgun (WGS) entry which is preliminary data.</text>
</comment>
<dbReference type="OrthoDB" id="9974981at2759"/>
<dbReference type="AlphaFoldDB" id="A0A8H4P969"/>
<dbReference type="InterPro" id="IPR008030">
    <property type="entry name" value="NmrA-like"/>
</dbReference>
<dbReference type="InterPro" id="IPR045312">
    <property type="entry name" value="PCBER-like"/>
</dbReference>
<protein>
    <submittedName>
        <fullName evidence="4">Isoflavone reductase family</fullName>
    </submittedName>
</protein>
<dbReference type="PANTHER" id="PTHR47706">
    <property type="entry name" value="NMRA-LIKE FAMILY PROTEIN"/>
    <property type="match status" value="1"/>
</dbReference>
<sequence length="303" mass="33210">MARVIKNVALAGATGNLGSRILKALIETGRFNITVLTRNASDREFASGVTVKEVDFGSLSSLTNAVGGQDAVIDSTYSSESEGPRRLIDACIAAGVYRYIPSEFGFDPLSKDVQALPVFKRKADILHHLTEKLKSSDLTWSAVANGAFLDFLNSRFLGFDFKNKDIALFGEEGFRTGPLTSLEAVGKATAQVLLHPEETRNRVVYISSAYPGQKKLVELAKEALGPDGWRQSVVDVQKEHERALQRLQKGEFDEEVAIAILQHAATSDSVNHVWEKSDNKLLGVEELSDEQLKEFIRKLASAT</sequence>
<name>A0A8H4P969_9HYPO</name>
<gene>
    <name evidence="4" type="ORF">FALBO_11151</name>
</gene>
<dbReference type="CDD" id="cd05259">
    <property type="entry name" value="PCBER_SDR_a"/>
    <property type="match status" value="1"/>
</dbReference>
<dbReference type="Gene3D" id="3.40.50.720">
    <property type="entry name" value="NAD(P)-binding Rossmann-like Domain"/>
    <property type="match status" value="1"/>
</dbReference>
<dbReference type="Pfam" id="PF05368">
    <property type="entry name" value="NmrA"/>
    <property type="match status" value="1"/>
</dbReference>
<proteinExistence type="predicted"/>
<evidence type="ECO:0000256" key="2">
    <source>
        <dbReference type="ARBA" id="ARBA00023002"/>
    </source>
</evidence>